<comment type="subcellular location">
    <subcellularLocation>
        <location evidence="1">Cell membrane</location>
        <topology evidence="1">Multi-pass membrane protein</topology>
    </subcellularLocation>
</comment>
<reference evidence="8 9" key="1">
    <citation type="journal article" date="2013" name="Proc. Natl. Acad. Sci. U.S.A.">
        <title>Candidate phylum TM6 genome recovered from a hospital sink biofilm provides genomic insights into this uncultivated phylum.</title>
        <authorList>
            <person name="McLean J.S."/>
            <person name="Lombardo M.J."/>
            <person name="Badger J.H."/>
            <person name="Edlund A."/>
            <person name="Novotny M."/>
            <person name="Yee-Greenbaum J."/>
            <person name="Vyahhi N."/>
            <person name="Hall A.P."/>
            <person name="Yang Y."/>
            <person name="Dupont C.L."/>
            <person name="Ziegler M.G."/>
            <person name="Chitsaz H."/>
            <person name="Allen A.E."/>
            <person name="Yooseph S."/>
            <person name="Tesler G."/>
            <person name="Pevzner P.A."/>
            <person name="Friedman R.M."/>
            <person name="Nealson K.H."/>
            <person name="Venter J.C."/>
            <person name="Lasken R.S."/>
        </authorList>
    </citation>
    <scope>NUCLEOTIDE SEQUENCE [LARGE SCALE GENOMIC DNA]</scope>
    <source>
        <strain evidence="8 9">TM6SC1</strain>
    </source>
</reference>
<dbReference type="GO" id="GO:0005886">
    <property type="term" value="C:plasma membrane"/>
    <property type="evidence" value="ECO:0007669"/>
    <property type="project" value="UniProtKB-SubCell"/>
</dbReference>
<dbReference type="PANTHER" id="PTHR32322">
    <property type="entry name" value="INNER MEMBRANE TRANSPORTER"/>
    <property type="match status" value="1"/>
</dbReference>
<dbReference type="AlphaFoldDB" id="A0A0D2I0Y1"/>
<evidence type="ECO:0000313" key="9">
    <source>
        <dbReference type="Proteomes" id="UP000032214"/>
    </source>
</evidence>
<proteinExistence type="predicted"/>
<feature type="domain" description="EamA" evidence="7">
    <location>
        <begin position="5"/>
        <end position="130"/>
    </location>
</feature>
<keyword evidence="5 6" id="KW-0472">Membrane</keyword>
<feature type="domain" description="EamA" evidence="7">
    <location>
        <begin position="155"/>
        <end position="291"/>
    </location>
</feature>
<keyword evidence="3 6" id="KW-0812">Transmembrane</keyword>
<evidence type="ECO:0000313" key="8">
    <source>
        <dbReference type="EMBL" id="KIX84885.1"/>
    </source>
</evidence>
<comment type="caution">
    <text evidence="8">The sequence shown here is derived from an EMBL/GenBank/DDBJ whole genome shotgun (WGS) entry which is preliminary data.</text>
</comment>
<evidence type="ECO:0000256" key="5">
    <source>
        <dbReference type="ARBA" id="ARBA00023136"/>
    </source>
</evidence>
<evidence type="ECO:0000256" key="1">
    <source>
        <dbReference type="ARBA" id="ARBA00004651"/>
    </source>
</evidence>
<dbReference type="SUPFAM" id="SSF103481">
    <property type="entry name" value="Multidrug resistance efflux transporter EmrE"/>
    <property type="match status" value="2"/>
</dbReference>
<dbReference type="InterPro" id="IPR000620">
    <property type="entry name" value="EamA_dom"/>
</dbReference>
<evidence type="ECO:0000256" key="6">
    <source>
        <dbReference type="SAM" id="Phobius"/>
    </source>
</evidence>
<feature type="transmembrane region" description="Helical" evidence="6">
    <location>
        <begin position="249"/>
        <end position="269"/>
    </location>
</feature>
<keyword evidence="9" id="KW-1185">Reference proteome</keyword>
<accession>A0A0D2I0Y1</accession>
<keyword evidence="2" id="KW-1003">Cell membrane</keyword>
<organism evidence="8 9">
    <name type="scientific">candidate division TM6 bacterium JCVI TM6SC1</name>
    <dbReference type="NCBI Taxonomy" id="1306947"/>
    <lineage>
        <taxon>Bacteria</taxon>
        <taxon>Candidatus Babelota</taxon>
        <taxon>Vermiphilus</taxon>
    </lineage>
</organism>
<feature type="transmembrane region" description="Helical" evidence="6">
    <location>
        <begin position="28"/>
        <end position="49"/>
    </location>
</feature>
<feature type="transmembrane region" description="Helical" evidence="6">
    <location>
        <begin position="61"/>
        <end position="81"/>
    </location>
</feature>
<evidence type="ECO:0000256" key="2">
    <source>
        <dbReference type="ARBA" id="ARBA00022475"/>
    </source>
</evidence>
<feature type="transmembrane region" description="Helical" evidence="6">
    <location>
        <begin position="220"/>
        <end position="242"/>
    </location>
</feature>
<keyword evidence="4 6" id="KW-1133">Transmembrane helix</keyword>
<dbReference type="Pfam" id="PF00892">
    <property type="entry name" value="EamA"/>
    <property type="match status" value="2"/>
</dbReference>
<feature type="transmembrane region" description="Helical" evidence="6">
    <location>
        <begin position="184"/>
        <end position="205"/>
    </location>
</feature>
<dbReference type="InterPro" id="IPR050638">
    <property type="entry name" value="AA-Vitamin_Transporters"/>
</dbReference>
<feature type="transmembrane region" description="Helical" evidence="6">
    <location>
        <begin position="152"/>
        <end position="172"/>
    </location>
</feature>
<evidence type="ECO:0000256" key="3">
    <source>
        <dbReference type="ARBA" id="ARBA00022692"/>
    </source>
</evidence>
<name>A0A0D2I0Y1_9BACT</name>
<feature type="transmembrane region" description="Helical" evidence="6">
    <location>
        <begin position="275"/>
        <end position="294"/>
    </location>
</feature>
<dbReference type="PANTHER" id="PTHR32322:SF18">
    <property type="entry name" value="S-ADENOSYLMETHIONINE_S-ADENOSYLHOMOCYSTEINE TRANSPORTER"/>
    <property type="match status" value="1"/>
</dbReference>
<dbReference type="Proteomes" id="UP000032214">
    <property type="component" value="Unassembled WGS sequence"/>
</dbReference>
<feature type="transmembrane region" description="Helical" evidence="6">
    <location>
        <begin position="93"/>
        <end position="110"/>
    </location>
</feature>
<dbReference type="InterPro" id="IPR037185">
    <property type="entry name" value="EmrE-like"/>
</dbReference>
<gene>
    <name evidence="8" type="ORF">J120_04750</name>
</gene>
<dbReference type="STRING" id="1306947.J120_04750"/>
<evidence type="ECO:0000256" key="4">
    <source>
        <dbReference type="ARBA" id="ARBA00022989"/>
    </source>
</evidence>
<sequence>MLIPLLLNAFVASTYTFAKAAMVYVRPIFMTGSRMLLGGIILLFALSWYDNKRLIVPKKAWLSLGLLAFFNVFLTNALQFWALNYVSSGKAAFIYNMSPFFSALLSYFLLNERMNLYKWAGLIIGFIGFLPLILYPSAVVQTIAAVQAPYSLLPEIALIFGSLSSVIGWIFMKKILQNTNCSAIALNGWSMILGSSALFLTSLVLEKPQGALVTNGEQFLLYLGLLTFINNIVSYNGFSLLLKRYSTTLLFFVGFTLPLFATFYGWLFLGETIGWQFYVAVIMVLSGLIIFYHGETRGEKAALKSLSDIK</sequence>
<protein>
    <recommendedName>
        <fullName evidence="7">EamA domain-containing protein</fullName>
    </recommendedName>
</protein>
<evidence type="ECO:0000259" key="7">
    <source>
        <dbReference type="Pfam" id="PF00892"/>
    </source>
</evidence>
<dbReference type="eggNOG" id="COG0697">
    <property type="taxonomic scope" value="Bacteria"/>
</dbReference>
<dbReference type="EMBL" id="ARQD01000005">
    <property type="protein sequence ID" value="KIX84885.1"/>
    <property type="molecule type" value="Genomic_DNA"/>
</dbReference>
<feature type="transmembrane region" description="Helical" evidence="6">
    <location>
        <begin position="122"/>
        <end position="146"/>
    </location>
</feature>